<organism evidence="9 10">
    <name type="scientific">Agathobacter rectalis CAG:36</name>
    <dbReference type="NCBI Taxonomy" id="1263079"/>
    <lineage>
        <taxon>Bacteria</taxon>
        <taxon>Bacillati</taxon>
        <taxon>Bacillota</taxon>
        <taxon>Clostridia</taxon>
        <taxon>Lachnospirales</taxon>
        <taxon>Lachnospiraceae</taxon>
        <taxon>Agathobacter</taxon>
    </lineage>
</organism>
<comment type="function">
    <text evidence="1">Site-specific tyrosine recombinase, which acts by catalyzing the cutting and rejoining of the recombining DNA molecules.</text>
</comment>
<dbReference type="InterPro" id="IPR002104">
    <property type="entry name" value="Integrase_catalytic"/>
</dbReference>
<evidence type="ECO:0008006" key="11">
    <source>
        <dbReference type="Google" id="ProtNLM"/>
    </source>
</evidence>
<dbReference type="SUPFAM" id="SSF54171">
    <property type="entry name" value="DNA-binding domain"/>
    <property type="match status" value="1"/>
</dbReference>
<dbReference type="CDD" id="cd01189">
    <property type="entry name" value="INT_ICEBs1_C_like"/>
    <property type="match status" value="1"/>
</dbReference>
<dbReference type="Pfam" id="PF02920">
    <property type="entry name" value="Integrase_DNA"/>
    <property type="match status" value="1"/>
</dbReference>
<dbReference type="InterPro" id="IPR050090">
    <property type="entry name" value="Tyrosine_recombinase_XerCD"/>
</dbReference>
<dbReference type="PANTHER" id="PTHR30349">
    <property type="entry name" value="PHAGE INTEGRASE-RELATED"/>
    <property type="match status" value="1"/>
</dbReference>
<dbReference type="Proteomes" id="UP000018162">
    <property type="component" value="Unassembled WGS sequence"/>
</dbReference>
<evidence type="ECO:0000256" key="4">
    <source>
        <dbReference type="ARBA" id="ARBA00023125"/>
    </source>
</evidence>
<dbReference type="GO" id="GO:0008907">
    <property type="term" value="F:integrase activity"/>
    <property type="evidence" value="ECO:0007669"/>
    <property type="project" value="InterPro"/>
</dbReference>
<protein>
    <recommendedName>
        <fullName evidence="11">Site-specific recombinase XerD</fullName>
    </recommendedName>
</protein>
<dbReference type="InterPro" id="IPR011010">
    <property type="entry name" value="DNA_brk_join_enz"/>
</dbReference>
<dbReference type="SUPFAM" id="SSF56349">
    <property type="entry name" value="DNA breaking-rejoining enzymes"/>
    <property type="match status" value="1"/>
</dbReference>
<evidence type="ECO:0000256" key="2">
    <source>
        <dbReference type="ARBA" id="ARBA00008857"/>
    </source>
</evidence>
<evidence type="ECO:0000256" key="6">
    <source>
        <dbReference type="PROSITE-ProRule" id="PRU01248"/>
    </source>
</evidence>
<dbReference type="GO" id="GO:0003677">
    <property type="term" value="F:DNA binding"/>
    <property type="evidence" value="ECO:0007669"/>
    <property type="project" value="UniProtKB-UniRule"/>
</dbReference>
<keyword evidence="5" id="KW-0233">DNA recombination</keyword>
<sequence>MARKKASKRYDSKGIVLKTGEYQRKDGMYLYKYKDTMGKQRIIYSSTLAELRAKKEQTEQDLKDGIKTAKENTLTVNDMFDRYIATKTELKDSTRNNYKYMYEHYIRDSFGQKKLASVKYSDVKAFYTSLIKDKGFKPNSMEIVHTILHPTFTLAVRDDYIRKNPTDGVMAEIKKSHNWEKPKRHALTEEQQTAFINFVANSDTYSHWLPLFTTFLGTGCRVGEIIGLRWKDCDFDNNSISINHNMIYRQQEDGKCKFHITTPKTESGKRTIPMLAEVKKALFTERKNQLAQGTFFNNTVVDGYKGFVFVNRFGYIHNPMTINRAIVRIYKAYNEQETKQAKKENREPILIPHFSVHNLRHTFCTRFCENESNIKVIQDIMGHSDITTTMNIYAEATEKKKQESFKNLEGKIKIC</sequence>
<accession>R6TSF5</accession>
<evidence type="ECO:0000256" key="5">
    <source>
        <dbReference type="ARBA" id="ARBA00023172"/>
    </source>
</evidence>
<dbReference type="InterPro" id="IPR044068">
    <property type="entry name" value="CB"/>
</dbReference>
<feature type="domain" description="Core-binding (CB)" evidence="8">
    <location>
        <begin position="74"/>
        <end position="156"/>
    </location>
</feature>
<keyword evidence="3" id="KW-0229">DNA integration</keyword>
<dbReference type="InterPro" id="IPR004107">
    <property type="entry name" value="Integrase_SAM-like_N"/>
</dbReference>
<dbReference type="Pfam" id="PF14659">
    <property type="entry name" value="Phage_int_SAM_3"/>
    <property type="match status" value="1"/>
</dbReference>
<dbReference type="PROSITE" id="PS51898">
    <property type="entry name" value="TYR_RECOMBINASE"/>
    <property type="match status" value="1"/>
</dbReference>
<keyword evidence="4 6" id="KW-0238">DNA-binding</keyword>
<evidence type="ECO:0000259" key="7">
    <source>
        <dbReference type="PROSITE" id="PS51898"/>
    </source>
</evidence>
<dbReference type="InterPro" id="IPR004191">
    <property type="entry name" value="Integrase_Tn916-type_DNA-bd_N"/>
</dbReference>
<dbReference type="Gene3D" id="1.10.443.10">
    <property type="entry name" value="Intergrase catalytic core"/>
    <property type="match status" value="1"/>
</dbReference>
<dbReference type="Pfam" id="PF00589">
    <property type="entry name" value="Phage_integrase"/>
    <property type="match status" value="1"/>
</dbReference>
<evidence type="ECO:0000256" key="3">
    <source>
        <dbReference type="ARBA" id="ARBA00022908"/>
    </source>
</evidence>
<reference evidence="9" key="1">
    <citation type="submission" date="2012-11" db="EMBL/GenBank/DDBJ databases">
        <title>Dependencies among metagenomic species, viruses, plasmids and units of genetic variation.</title>
        <authorList>
            <person name="Nielsen H.B."/>
            <person name="Almeida M."/>
            <person name="Juncker A.S."/>
            <person name="Rasmussen S."/>
            <person name="Li J."/>
            <person name="Sunagawa S."/>
            <person name="Plichta D."/>
            <person name="Gautier L."/>
            <person name="Le Chatelier E."/>
            <person name="Peletier E."/>
            <person name="Bonde I."/>
            <person name="Nielsen T."/>
            <person name="Manichanh C."/>
            <person name="Arumugam M."/>
            <person name="Batto J."/>
            <person name="Santos M.B.Q.D."/>
            <person name="Blom N."/>
            <person name="Borruel N."/>
            <person name="Burgdorf K.S."/>
            <person name="Boumezbeur F."/>
            <person name="Casellas F."/>
            <person name="Dore J."/>
            <person name="Guarner F."/>
            <person name="Hansen T."/>
            <person name="Hildebrand F."/>
            <person name="Kaas R.S."/>
            <person name="Kennedy S."/>
            <person name="Kristiansen K."/>
            <person name="Kultima J.R."/>
            <person name="Leonard P."/>
            <person name="Levenez F."/>
            <person name="Lund O."/>
            <person name="Moumen B."/>
            <person name="Le Paslier D."/>
            <person name="Pons N."/>
            <person name="Pedersen O."/>
            <person name="Prifti E."/>
            <person name="Qin J."/>
            <person name="Raes J."/>
            <person name="Tap J."/>
            <person name="Tims S."/>
            <person name="Ussery D.W."/>
            <person name="Yamada T."/>
            <person name="MetaHit consortium"/>
            <person name="Renault P."/>
            <person name="Sicheritz-Ponten T."/>
            <person name="Bork P."/>
            <person name="Wang J."/>
            <person name="Brunak S."/>
            <person name="Ehrlich S.D."/>
        </authorList>
    </citation>
    <scope>NUCLEOTIDE SEQUENCE [LARGE SCALE GENOMIC DNA]</scope>
</reference>
<dbReference type="AlphaFoldDB" id="R6TSF5"/>
<dbReference type="EMBL" id="CBFV010000095">
    <property type="protein sequence ID" value="CDC75080.1"/>
    <property type="molecule type" value="Genomic_DNA"/>
</dbReference>
<evidence type="ECO:0000313" key="9">
    <source>
        <dbReference type="EMBL" id="CDC75080.1"/>
    </source>
</evidence>
<dbReference type="InterPro" id="IPR016177">
    <property type="entry name" value="DNA-bd_dom_sf"/>
</dbReference>
<dbReference type="InterPro" id="IPR013762">
    <property type="entry name" value="Integrase-like_cat_sf"/>
</dbReference>
<gene>
    <name evidence="9" type="ORF">BN626_01960</name>
</gene>
<comment type="similarity">
    <text evidence="2">Belongs to the 'phage' integrase family.</text>
</comment>
<name>R6TSF5_9FIRM</name>
<proteinExistence type="inferred from homology"/>
<dbReference type="Gene3D" id="3.30.160.60">
    <property type="entry name" value="Classic Zinc Finger"/>
    <property type="match status" value="1"/>
</dbReference>
<dbReference type="InterPro" id="IPR010998">
    <property type="entry name" value="Integrase_recombinase_N"/>
</dbReference>
<dbReference type="Gene3D" id="1.10.150.130">
    <property type="match status" value="1"/>
</dbReference>
<dbReference type="PROSITE" id="PS51900">
    <property type="entry name" value="CB"/>
    <property type="match status" value="1"/>
</dbReference>
<evidence type="ECO:0000313" key="10">
    <source>
        <dbReference type="Proteomes" id="UP000018162"/>
    </source>
</evidence>
<evidence type="ECO:0000259" key="8">
    <source>
        <dbReference type="PROSITE" id="PS51900"/>
    </source>
</evidence>
<feature type="domain" description="Tyr recombinase" evidence="7">
    <location>
        <begin position="182"/>
        <end position="406"/>
    </location>
</feature>
<dbReference type="GO" id="GO:0006310">
    <property type="term" value="P:DNA recombination"/>
    <property type="evidence" value="ECO:0007669"/>
    <property type="project" value="UniProtKB-KW"/>
</dbReference>
<evidence type="ECO:0000256" key="1">
    <source>
        <dbReference type="ARBA" id="ARBA00003283"/>
    </source>
</evidence>
<comment type="caution">
    <text evidence="9">The sequence shown here is derived from an EMBL/GenBank/DDBJ whole genome shotgun (WGS) entry which is preliminary data.</text>
</comment>
<dbReference type="PANTHER" id="PTHR30349:SF41">
    <property type="entry name" value="INTEGRASE_RECOMBINASE PROTEIN MJ0367-RELATED"/>
    <property type="match status" value="1"/>
</dbReference>